<dbReference type="AlphaFoldDB" id="C9YH79"/>
<organism evidence="1">
    <name type="scientific">Curvibacter symbiont subsp. Hydra magnipapillata</name>
    <dbReference type="NCBI Taxonomy" id="667019"/>
    <lineage>
        <taxon>Bacteria</taxon>
        <taxon>Pseudomonadati</taxon>
        <taxon>Pseudomonadota</taxon>
        <taxon>Betaproteobacteria</taxon>
        <taxon>Burkholderiales</taxon>
        <taxon>Comamonadaceae</taxon>
        <taxon>Curvibacter</taxon>
    </lineage>
</organism>
<evidence type="ECO:0000313" key="1">
    <source>
        <dbReference type="EMBL" id="CBA33888.1"/>
    </source>
</evidence>
<proteinExistence type="predicted"/>
<gene>
    <name evidence="1" type="ORF">Csp_B21290</name>
</gene>
<dbReference type="EMBL" id="FN543108">
    <property type="protein sequence ID" value="CBA33888.1"/>
    <property type="molecule type" value="Genomic_DNA"/>
</dbReference>
<reference evidence="1" key="1">
    <citation type="journal article" date="2010" name="Nature">
        <title>The Dynamic genome of Hydra.</title>
        <authorList>
            <person name="Chapman J.A."/>
            <person name="Kirkness E.F."/>
            <person name="Simakov O."/>
            <person name="Hampson S.E."/>
            <person name="Mitros T."/>
            <person name="Weinmaier T."/>
            <person name="Rattei T."/>
            <person name="Balasubramanian P.G."/>
            <person name="Borman J."/>
            <person name="Busam D."/>
            <person name="Disbennett K."/>
            <person name="Pfannkoch C."/>
            <person name="Sumin N."/>
            <person name="Sutton G."/>
            <person name="Viswanathan L."/>
            <person name="Walenz B."/>
            <person name="Goodstein D.M."/>
            <person name="Hellsten U."/>
            <person name="Kawashima T."/>
            <person name="Prochnik S.E."/>
            <person name="Putnam N.H."/>
            <person name="Shu S."/>
            <person name="Blumberg B."/>
            <person name="Dana C.E."/>
            <person name="Gee L."/>
            <person name="Kibler D.F."/>
            <person name="Law L."/>
            <person name="Lindgens D."/>
            <person name="Martinez D.E."/>
            <person name="Peng J."/>
            <person name="Wigge P.A."/>
            <person name="Bertulat B."/>
            <person name="Guder C."/>
            <person name="Nakamura Y."/>
            <person name="Ozbek S."/>
            <person name="Watanabe H."/>
            <person name="Khalturin K."/>
            <person name="Hemmrich G."/>
            <person name="Franke A."/>
            <person name="Augustin R."/>
            <person name="Fraune S."/>
            <person name="Hayakawa E."/>
            <person name="Hayakawa S."/>
            <person name="Hirose M."/>
            <person name="Hwang J."/>
            <person name="Ikeo K."/>
            <person name="Nishimiya-Fujisawa C."/>
            <person name="Ogura A."/>
            <person name="Takahashi T."/>
            <person name="Steinmetz P.R."/>
            <person name="Zhang X."/>
            <person name="Aufschnaiter R."/>
            <person name="Eder M.K."/>
            <person name="Gorny A.K."/>
            <person name="Salvenmoser W."/>
            <person name="Heimberg A.M."/>
            <person name="Wheeler B.M."/>
            <person name="Peterson K.J."/>
            <person name="Boettger A."/>
            <person name="Tischler P."/>
            <person name="Wolf A."/>
            <person name="Gojobori T."/>
            <person name="Remington K.A."/>
            <person name="Strausberg R.L."/>
            <person name="Venter J."/>
            <person name="Technau U."/>
            <person name="Hobmayer B."/>
            <person name="Bosch T.C."/>
            <person name="Holstein T.W."/>
            <person name="Fujisawa T."/>
            <person name="Bode H.R."/>
            <person name="David C.N."/>
            <person name="Rokhsar D.S."/>
            <person name="Steele R.E."/>
        </authorList>
    </citation>
    <scope>NUCLEOTIDE SEQUENCE</scope>
</reference>
<accession>C9YH79</accession>
<name>C9YH79_CURXX</name>
<protein>
    <submittedName>
        <fullName evidence="1">Uncharacterized protein</fullName>
    </submittedName>
</protein>
<sequence length="37" mass="4182">MACQMLAAVRVLLASAEIFMAHLLDEMLFNDFIVLIK</sequence>